<dbReference type="GO" id="GO:0019172">
    <property type="term" value="F:glyoxalase III activity"/>
    <property type="evidence" value="ECO:0007669"/>
    <property type="project" value="UniProtKB-EC"/>
</dbReference>
<dbReference type="InterPro" id="IPR029062">
    <property type="entry name" value="Class_I_gatase-like"/>
</dbReference>
<protein>
    <recommendedName>
        <fullName evidence="1">D-lactate dehydratase</fullName>
        <ecNumber evidence="1">4.2.1.130</ecNumber>
    </recommendedName>
</protein>
<comment type="catalytic activity">
    <reaction evidence="5">
        <text>methylglyoxal + H2O = (R)-lactate + H(+)</text>
        <dbReference type="Rhea" id="RHEA:27754"/>
        <dbReference type="ChEBI" id="CHEBI:15377"/>
        <dbReference type="ChEBI" id="CHEBI:15378"/>
        <dbReference type="ChEBI" id="CHEBI:16004"/>
        <dbReference type="ChEBI" id="CHEBI:17158"/>
        <dbReference type="EC" id="4.2.1.130"/>
    </reaction>
</comment>
<comment type="similarity">
    <text evidence="4">Belongs to the peptidase C56 family. HSP31-like subfamily.</text>
</comment>
<feature type="domain" description="DJ-1/PfpI" evidence="6">
    <location>
        <begin position="92"/>
        <end position="228"/>
    </location>
</feature>
<evidence type="ECO:0000256" key="1">
    <source>
        <dbReference type="ARBA" id="ARBA00013134"/>
    </source>
</evidence>
<keyword evidence="2" id="KW-0346">Stress response</keyword>
<dbReference type="PANTHER" id="PTHR48094">
    <property type="entry name" value="PROTEIN/NUCLEIC ACID DEGLYCASE DJ-1-RELATED"/>
    <property type="match status" value="1"/>
</dbReference>
<dbReference type="PANTHER" id="PTHR48094:SF11">
    <property type="entry name" value="GLUTATHIONE-INDEPENDENT GLYOXALASE HSP31-RELATED"/>
    <property type="match status" value="1"/>
</dbReference>
<evidence type="ECO:0000256" key="5">
    <source>
        <dbReference type="ARBA" id="ARBA00048082"/>
    </source>
</evidence>
<reference evidence="8" key="1">
    <citation type="submission" date="2017-03" db="EMBL/GenBank/DDBJ databases">
        <authorList>
            <person name="Sharma R."/>
            <person name="Thines M."/>
        </authorList>
    </citation>
    <scope>NUCLEOTIDE SEQUENCE [LARGE SCALE GENOMIC DNA]</scope>
</reference>
<keyword evidence="8" id="KW-1185">Reference proteome</keyword>
<dbReference type="Gene3D" id="3.40.50.880">
    <property type="match status" value="1"/>
</dbReference>
<accession>A0A1W5D5R2</accession>
<evidence type="ECO:0000259" key="6">
    <source>
        <dbReference type="Pfam" id="PF01965"/>
    </source>
</evidence>
<dbReference type="InterPro" id="IPR050325">
    <property type="entry name" value="Prot/Nucl_acid_deglycase"/>
</dbReference>
<organism evidence="7 8">
    <name type="scientific">Lasallia pustulata</name>
    <dbReference type="NCBI Taxonomy" id="136370"/>
    <lineage>
        <taxon>Eukaryota</taxon>
        <taxon>Fungi</taxon>
        <taxon>Dikarya</taxon>
        <taxon>Ascomycota</taxon>
        <taxon>Pezizomycotina</taxon>
        <taxon>Lecanoromycetes</taxon>
        <taxon>OSLEUM clade</taxon>
        <taxon>Umbilicariomycetidae</taxon>
        <taxon>Umbilicariales</taxon>
        <taxon>Umbilicariaceae</taxon>
        <taxon>Lasallia</taxon>
    </lineage>
</organism>
<sequence>MSQPKVLFVLSSHNKLGNTGHPTGWYLPELAHPYDVLAPHAEIIIASPAGGEAPLDPSSVEATKDDKASVDFLNNKQSLWKNTEKLSNFVGRAKEFDAIFYVGGHGPMFDLATDETSHQIIREFWESDKIVSAVCHGPAALTQAKLSDGSYLVKGSAVTGFSNAEEDAVNLTAAMPFKLEDELNKNSGGLFEKASEPWAEKVVVSKNGRLVTGQNPASATGVGKALLKALSAK</sequence>
<dbReference type="SUPFAM" id="SSF52317">
    <property type="entry name" value="Class I glutamine amidotransferase-like"/>
    <property type="match status" value="1"/>
</dbReference>
<dbReference type="EC" id="4.2.1.130" evidence="1"/>
<proteinExistence type="inferred from homology"/>
<evidence type="ECO:0000313" key="8">
    <source>
        <dbReference type="Proteomes" id="UP000192927"/>
    </source>
</evidence>
<dbReference type="Proteomes" id="UP000192927">
    <property type="component" value="Unassembled WGS sequence"/>
</dbReference>
<dbReference type="InterPro" id="IPR002818">
    <property type="entry name" value="DJ-1/PfpI"/>
</dbReference>
<dbReference type="AlphaFoldDB" id="A0A1W5D5R2"/>
<keyword evidence="3" id="KW-0456">Lyase</keyword>
<evidence type="ECO:0000313" key="7">
    <source>
        <dbReference type="EMBL" id="SLM38395.1"/>
    </source>
</evidence>
<evidence type="ECO:0000256" key="2">
    <source>
        <dbReference type="ARBA" id="ARBA00023016"/>
    </source>
</evidence>
<dbReference type="GO" id="GO:0005737">
    <property type="term" value="C:cytoplasm"/>
    <property type="evidence" value="ECO:0007669"/>
    <property type="project" value="TreeGrafter"/>
</dbReference>
<evidence type="ECO:0000256" key="3">
    <source>
        <dbReference type="ARBA" id="ARBA00023239"/>
    </source>
</evidence>
<dbReference type="CDD" id="cd03141">
    <property type="entry name" value="GATase1_Hsp31_like"/>
    <property type="match status" value="1"/>
</dbReference>
<dbReference type="EMBL" id="FWEW01002474">
    <property type="protein sequence ID" value="SLM38395.1"/>
    <property type="molecule type" value="Genomic_DNA"/>
</dbReference>
<name>A0A1W5D5R2_9LECA</name>
<evidence type="ECO:0000256" key="4">
    <source>
        <dbReference type="ARBA" id="ARBA00038493"/>
    </source>
</evidence>
<dbReference type="GO" id="GO:0019243">
    <property type="term" value="P:methylglyoxal catabolic process to D-lactate via S-lactoyl-glutathione"/>
    <property type="evidence" value="ECO:0007669"/>
    <property type="project" value="TreeGrafter"/>
</dbReference>
<dbReference type="Pfam" id="PF01965">
    <property type="entry name" value="DJ-1_PfpI"/>
    <property type="match status" value="1"/>
</dbReference>